<dbReference type="Proteomes" id="UP000273786">
    <property type="component" value="Unassembled WGS sequence"/>
</dbReference>
<feature type="domain" description="NAD-dependent epimerase/dehydratase" evidence="1">
    <location>
        <begin position="34"/>
        <end position="250"/>
    </location>
</feature>
<evidence type="ECO:0000259" key="1">
    <source>
        <dbReference type="Pfam" id="PF01370"/>
    </source>
</evidence>
<sequence>MLCQTETDGHALARPGRIAPCRCLRREQTMTGTVAVLGANGFIGCRTVELLQLSGWANVRPIVRRPDALASLSRFAIDAMVADARDLRALTAAFAGCQYVVHAVAGDARTIVDAVEPVYRAAAAAGVLRLIYLSSASVHGQSPPPGTDETSALHDDQTIEYNNAKVHAERRLGQLSRDGAVQVVVLRPGIVFGPRSSWTGGFADELIDGSAYLVDAGRGICNSAYVDNVIHAIKLAIEVPEASGRTYLIGDREEISWADLCRPIAEALGFDLATISISAPLSFAPSWKQRLKEGEGYRRLIRSLPRPFRSGLKAGYAEWRKAARNATGATMAPTVMVSEERALLHQCQTKLPWRKAEHELGYQPAVSFEEACRRSVGWLTFAGYPTYRNRAGER</sequence>
<dbReference type="GO" id="GO:0005737">
    <property type="term" value="C:cytoplasm"/>
    <property type="evidence" value="ECO:0007669"/>
    <property type="project" value="TreeGrafter"/>
</dbReference>
<dbReference type="Gene3D" id="3.40.50.720">
    <property type="entry name" value="NAD(P)-binding Rossmann-like Domain"/>
    <property type="match status" value="1"/>
</dbReference>
<dbReference type="AlphaFoldDB" id="A0A3P3F2I8"/>
<evidence type="ECO:0000313" key="3">
    <source>
        <dbReference type="Proteomes" id="UP000273786"/>
    </source>
</evidence>
<dbReference type="EMBL" id="RQXT01000057">
    <property type="protein sequence ID" value="RRH92825.1"/>
    <property type="molecule type" value="Genomic_DNA"/>
</dbReference>
<evidence type="ECO:0000313" key="2">
    <source>
        <dbReference type="EMBL" id="RRH92825.1"/>
    </source>
</evidence>
<dbReference type="InterPro" id="IPR001509">
    <property type="entry name" value="Epimerase_deHydtase"/>
</dbReference>
<reference evidence="2 3" key="1">
    <citation type="submission" date="2018-11" db="EMBL/GenBank/DDBJ databases">
        <title>the genome of Mesorhizobium tamadayense DSM 28320.</title>
        <authorList>
            <person name="Gao J."/>
        </authorList>
    </citation>
    <scope>NUCLEOTIDE SEQUENCE [LARGE SCALE GENOMIC DNA]</scope>
    <source>
        <strain evidence="2 3">DSM 28320</strain>
    </source>
</reference>
<comment type="caution">
    <text evidence="2">The sequence shown here is derived from an EMBL/GenBank/DDBJ whole genome shotgun (WGS) entry which is preliminary data.</text>
</comment>
<keyword evidence="3" id="KW-1185">Reference proteome</keyword>
<organism evidence="2 3">
    <name type="scientific">Mesorhizobium tamadayense</name>
    <dbReference type="NCBI Taxonomy" id="425306"/>
    <lineage>
        <taxon>Bacteria</taxon>
        <taxon>Pseudomonadati</taxon>
        <taxon>Pseudomonadota</taxon>
        <taxon>Alphaproteobacteria</taxon>
        <taxon>Hyphomicrobiales</taxon>
        <taxon>Phyllobacteriaceae</taxon>
        <taxon>Mesorhizobium</taxon>
    </lineage>
</organism>
<gene>
    <name evidence="2" type="ORF">EH240_30935</name>
</gene>
<dbReference type="PANTHER" id="PTHR48079:SF6">
    <property type="entry name" value="NAD(P)-BINDING DOMAIN-CONTAINING PROTEIN-RELATED"/>
    <property type="match status" value="1"/>
</dbReference>
<name>A0A3P3F2I8_9HYPH</name>
<protein>
    <submittedName>
        <fullName evidence="2">NAD-dependent epimerase/dehydratase family protein</fullName>
    </submittedName>
</protein>
<dbReference type="OrthoDB" id="4392084at2"/>
<dbReference type="Pfam" id="PF01370">
    <property type="entry name" value="Epimerase"/>
    <property type="match status" value="1"/>
</dbReference>
<proteinExistence type="predicted"/>
<dbReference type="GO" id="GO:0004029">
    <property type="term" value="F:aldehyde dehydrogenase (NAD+) activity"/>
    <property type="evidence" value="ECO:0007669"/>
    <property type="project" value="TreeGrafter"/>
</dbReference>
<dbReference type="InterPro" id="IPR036291">
    <property type="entry name" value="NAD(P)-bd_dom_sf"/>
</dbReference>
<dbReference type="PANTHER" id="PTHR48079">
    <property type="entry name" value="PROTEIN YEEZ"/>
    <property type="match status" value="1"/>
</dbReference>
<dbReference type="InterPro" id="IPR051783">
    <property type="entry name" value="NAD(P)-dependent_oxidoreduct"/>
</dbReference>
<dbReference type="SUPFAM" id="SSF51735">
    <property type="entry name" value="NAD(P)-binding Rossmann-fold domains"/>
    <property type="match status" value="1"/>
</dbReference>
<accession>A0A3P3F2I8</accession>